<gene>
    <name evidence="4" type="ORF">CCC_00252</name>
</gene>
<dbReference type="InterPro" id="IPR006145">
    <property type="entry name" value="PsdUridine_synth_RsuA/RluA"/>
</dbReference>
<proteinExistence type="inferred from homology"/>
<dbReference type="RefSeq" id="WP_041041841.1">
    <property type="nucleotide sequence ID" value="NZ_JXSL01000030.1"/>
</dbReference>
<dbReference type="GO" id="GO:0000455">
    <property type="term" value="P:enzyme-directed rRNA pseudouridine synthesis"/>
    <property type="evidence" value="ECO:0007669"/>
    <property type="project" value="TreeGrafter"/>
</dbReference>
<evidence type="ECO:0000256" key="1">
    <source>
        <dbReference type="ARBA" id="ARBA00010876"/>
    </source>
</evidence>
<organism evidence="4 5">
    <name type="scientific">Paramagnetospirillum magnetotacticum MS-1</name>
    <dbReference type="NCBI Taxonomy" id="272627"/>
    <lineage>
        <taxon>Bacteria</taxon>
        <taxon>Pseudomonadati</taxon>
        <taxon>Pseudomonadota</taxon>
        <taxon>Alphaproteobacteria</taxon>
        <taxon>Rhodospirillales</taxon>
        <taxon>Magnetospirillaceae</taxon>
        <taxon>Paramagnetospirillum</taxon>
    </lineage>
</organism>
<dbReference type="OrthoDB" id="9807829at2"/>
<dbReference type="GO" id="GO:0140098">
    <property type="term" value="F:catalytic activity, acting on RNA"/>
    <property type="evidence" value="ECO:0007669"/>
    <property type="project" value="UniProtKB-ARBA"/>
</dbReference>
<dbReference type="STRING" id="272627.CCC_00252"/>
<dbReference type="GO" id="GO:0009982">
    <property type="term" value="F:pseudouridine synthase activity"/>
    <property type="evidence" value="ECO:0007669"/>
    <property type="project" value="InterPro"/>
</dbReference>
<evidence type="ECO:0000256" key="2">
    <source>
        <dbReference type="ARBA" id="ARBA00023235"/>
    </source>
</evidence>
<dbReference type="Pfam" id="PF00849">
    <property type="entry name" value="PseudoU_synth_2"/>
    <property type="match status" value="1"/>
</dbReference>
<dbReference type="SUPFAM" id="SSF55120">
    <property type="entry name" value="Pseudouridine synthase"/>
    <property type="match status" value="1"/>
</dbReference>
<evidence type="ECO:0000259" key="3">
    <source>
        <dbReference type="Pfam" id="PF00849"/>
    </source>
</evidence>
<evidence type="ECO:0000313" key="4">
    <source>
        <dbReference type="EMBL" id="KIL97191.1"/>
    </source>
</evidence>
<feature type="domain" description="Pseudouridine synthase RsuA/RluA-like" evidence="3">
    <location>
        <begin position="16"/>
        <end position="166"/>
    </location>
</feature>
<sequence length="232" mass="25641">MTPDEILSRVLYKDQDVIVLDKPAGLAVHAGPNSPDHLELYLGPLAFGWAEAPKLAHRLDRDTSGCLILGRHAKSIKRLGRMFEHHRVEKLYWSVCHGSPEGDSGTVDAPLLKVSGRGQGWRIKVDPAGQSSITDWSVLGRGGGLSWIEWRPRTGRTHQIRIHAQHLGCPLLGDAYYGPDPETMTRLHLLAREVSFPALSPSKDPVRVTAPPPGHMVEALRVCGWREDTRPS</sequence>
<dbReference type="CDD" id="cd02869">
    <property type="entry name" value="PseudoU_synth_RluA_like"/>
    <property type="match status" value="1"/>
</dbReference>
<comment type="caution">
    <text evidence="4">The sequence shown here is derived from an EMBL/GenBank/DDBJ whole genome shotgun (WGS) entry which is preliminary data.</text>
</comment>
<protein>
    <submittedName>
        <fullName evidence="4">Ribosomal large subunit pseudouridine synthase C</fullName>
    </submittedName>
</protein>
<dbReference type="InterPro" id="IPR020103">
    <property type="entry name" value="PsdUridine_synth_cat_dom_sf"/>
</dbReference>
<reference evidence="4 5" key="1">
    <citation type="submission" date="2015-01" db="EMBL/GenBank/DDBJ databases">
        <title>Genome Sequence of Magnetospirillum magnetotacticum Strain MS-1.</title>
        <authorList>
            <person name="Marinov G.K."/>
            <person name="Smalley M.D."/>
            <person name="DeSalvo G."/>
        </authorList>
    </citation>
    <scope>NUCLEOTIDE SEQUENCE [LARGE SCALE GENOMIC DNA]</scope>
    <source>
        <strain evidence="4 5">MS-1</strain>
    </source>
</reference>
<dbReference type="InterPro" id="IPR050188">
    <property type="entry name" value="RluA_PseudoU_synthase"/>
</dbReference>
<dbReference type="Proteomes" id="UP000031971">
    <property type="component" value="Unassembled WGS sequence"/>
</dbReference>
<keyword evidence="5" id="KW-1185">Reference proteome</keyword>
<dbReference type="PANTHER" id="PTHR21600">
    <property type="entry name" value="MITOCHONDRIAL RNA PSEUDOURIDINE SYNTHASE"/>
    <property type="match status" value="1"/>
</dbReference>
<keyword evidence="2" id="KW-0413">Isomerase</keyword>
<dbReference type="AlphaFoldDB" id="A0A0C2UWK8"/>
<evidence type="ECO:0000313" key="5">
    <source>
        <dbReference type="Proteomes" id="UP000031971"/>
    </source>
</evidence>
<accession>A0A0C2UWK8</accession>
<dbReference type="GO" id="GO:0003723">
    <property type="term" value="F:RNA binding"/>
    <property type="evidence" value="ECO:0007669"/>
    <property type="project" value="InterPro"/>
</dbReference>
<comment type="similarity">
    <text evidence="1">Belongs to the pseudouridine synthase RluA family.</text>
</comment>
<dbReference type="PROSITE" id="PS01129">
    <property type="entry name" value="PSI_RLU"/>
    <property type="match status" value="1"/>
</dbReference>
<dbReference type="Gene3D" id="3.30.2350.10">
    <property type="entry name" value="Pseudouridine synthase"/>
    <property type="match status" value="1"/>
</dbReference>
<name>A0A0C2UWK8_PARME</name>
<dbReference type="EMBL" id="JXSL01000030">
    <property type="protein sequence ID" value="KIL97191.1"/>
    <property type="molecule type" value="Genomic_DNA"/>
</dbReference>
<dbReference type="InterPro" id="IPR006224">
    <property type="entry name" value="PsdUridine_synth_RluA-like_CS"/>
</dbReference>
<dbReference type="PANTHER" id="PTHR21600:SF44">
    <property type="entry name" value="RIBOSOMAL LARGE SUBUNIT PSEUDOURIDINE SYNTHASE D"/>
    <property type="match status" value="1"/>
</dbReference>